<evidence type="ECO:0000256" key="2">
    <source>
        <dbReference type="SAM" id="MobiDB-lite"/>
    </source>
</evidence>
<feature type="compositionally biased region" description="Polar residues" evidence="2">
    <location>
        <begin position="50"/>
        <end position="67"/>
    </location>
</feature>
<dbReference type="EMBL" id="BMZR01000002">
    <property type="protein sequence ID" value="GHD31440.1"/>
    <property type="molecule type" value="Genomic_DNA"/>
</dbReference>
<feature type="region of interest" description="Disordered" evidence="2">
    <location>
        <begin position="50"/>
        <end position="73"/>
    </location>
</feature>
<accession>A0ABQ3GR49</accession>
<keyword evidence="4" id="KW-1185">Reference proteome</keyword>
<evidence type="ECO:0000256" key="1">
    <source>
        <dbReference type="SAM" id="Coils"/>
    </source>
</evidence>
<keyword evidence="1" id="KW-0175">Coiled coil</keyword>
<protein>
    <submittedName>
        <fullName evidence="3">Uncharacterized protein</fullName>
    </submittedName>
</protein>
<feature type="coiled-coil region" evidence="1">
    <location>
        <begin position="126"/>
        <end position="181"/>
    </location>
</feature>
<dbReference type="Proteomes" id="UP000610203">
    <property type="component" value="Unassembled WGS sequence"/>
</dbReference>
<comment type="caution">
    <text evidence="3">The sequence shown here is derived from an EMBL/GenBank/DDBJ whole genome shotgun (WGS) entry which is preliminary data.</text>
</comment>
<proteinExistence type="predicted"/>
<evidence type="ECO:0000313" key="3">
    <source>
        <dbReference type="EMBL" id="GHD31440.1"/>
    </source>
</evidence>
<organism evidence="3 4">
    <name type="scientific">Psychrobacter glaciei</name>
    <dbReference type="NCBI Taxonomy" id="619771"/>
    <lineage>
        <taxon>Bacteria</taxon>
        <taxon>Pseudomonadati</taxon>
        <taxon>Pseudomonadota</taxon>
        <taxon>Gammaproteobacteria</taxon>
        <taxon>Moraxellales</taxon>
        <taxon>Moraxellaceae</taxon>
        <taxon>Psychrobacter</taxon>
    </lineage>
</organism>
<gene>
    <name evidence="3" type="ORF">GCM10016272_13520</name>
</gene>
<reference evidence="4" key="1">
    <citation type="journal article" date="2019" name="Int. J. Syst. Evol. Microbiol.">
        <title>The Global Catalogue of Microorganisms (GCM) 10K type strain sequencing project: providing services to taxonomists for standard genome sequencing and annotation.</title>
        <authorList>
            <consortium name="The Broad Institute Genomics Platform"/>
            <consortium name="The Broad Institute Genome Sequencing Center for Infectious Disease"/>
            <person name="Wu L."/>
            <person name="Ma J."/>
        </authorList>
    </citation>
    <scope>NUCLEOTIDE SEQUENCE [LARGE SCALE GENOMIC DNA]</scope>
    <source>
        <strain evidence="4">KCTC 42280</strain>
    </source>
</reference>
<evidence type="ECO:0000313" key="4">
    <source>
        <dbReference type="Proteomes" id="UP000610203"/>
    </source>
</evidence>
<dbReference type="RefSeq" id="WP_189583610.1">
    <property type="nucleotide sequence ID" value="NZ_BMZR01000002.1"/>
</dbReference>
<name>A0ABQ3GR49_9GAMM</name>
<sequence length="189" mass="20783">MKNKKKHPLLSKREKAKAAKSRRRIWMAIILALLFIVIGYLVWAQSVPETSKTGSSSPSIAEQNEAAQSAAMPAENVLSEVNSDDAIMSEATALDQNATTTDTADNLNSQVPKPATILSAPLPKTDSLAKEEIDRLEDERKRWAAQEKLAAEQLAMNKKLTDMKEDQIALLEQQIAQLEAESTVQAKVE</sequence>